<gene>
    <name evidence="1" type="ORF">DMI76_01210</name>
</gene>
<organism evidence="1 2">
    <name type="scientific">Akkermansia massiliensis</name>
    <dbReference type="NCBI Taxonomy" id="2927224"/>
    <lineage>
        <taxon>Bacteria</taxon>
        <taxon>Pseudomonadati</taxon>
        <taxon>Verrucomicrobiota</taxon>
        <taxon>Verrucomicrobiia</taxon>
        <taxon>Verrucomicrobiales</taxon>
        <taxon>Akkermansiaceae</taxon>
        <taxon>Akkermansia</taxon>
    </lineage>
</organism>
<protein>
    <submittedName>
        <fullName evidence="1">Uncharacterized protein</fullName>
    </submittedName>
</protein>
<dbReference type="Proteomes" id="UP000642553">
    <property type="component" value="Chromosome"/>
</dbReference>
<accession>A0AAE6T8E8</accession>
<dbReference type="EMBL" id="CP029701">
    <property type="protein sequence ID" value="QHV62078.1"/>
    <property type="molecule type" value="Genomic_DNA"/>
</dbReference>
<reference evidence="1" key="1">
    <citation type="submission" date="2018-05" db="EMBL/GenBank/DDBJ databases">
        <title>Complete genome sequnece of Akkermansia muciniphila EB-AMDK-40.</title>
        <authorList>
            <person name="Nam Y.-D."/>
            <person name="Chung W.-H."/>
            <person name="Park Y.S."/>
            <person name="Kang J."/>
        </authorList>
    </citation>
    <scope>NUCLEOTIDE SEQUENCE</scope>
    <source>
        <strain evidence="1">EB-AMDK-40</strain>
    </source>
</reference>
<proteinExistence type="predicted"/>
<sequence length="84" mass="9639">MRKMAFLPLETCLCQSPEHQIHRSLNCRPLSTGIQAFLFPVPVLRRLPALSGKMNLSPCGRLPPDRKRRHAEKEHEIFHLICVA</sequence>
<evidence type="ECO:0000313" key="2">
    <source>
        <dbReference type="Proteomes" id="UP000642553"/>
    </source>
</evidence>
<evidence type="ECO:0000313" key="1">
    <source>
        <dbReference type="EMBL" id="QHV62078.1"/>
    </source>
</evidence>
<name>A0AAE6T8E8_9BACT</name>
<dbReference type="AlphaFoldDB" id="A0AAE6T8E8"/>